<reference evidence="2" key="1">
    <citation type="submission" date="2016-03" db="EMBL/GenBank/DDBJ databases">
        <authorList>
            <person name="Ploux O."/>
        </authorList>
    </citation>
    <scope>NUCLEOTIDE SEQUENCE [LARGE SCALE GENOMIC DNA]</scope>
</reference>
<dbReference type="EMBL" id="KU963248">
    <property type="protein sequence ID" value="AMS02596.1"/>
    <property type="molecule type" value="Genomic_DNA"/>
</dbReference>
<dbReference type="OrthoDB" id="4126at10239"/>
<dbReference type="Proteomes" id="UP000201371">
    <property type="component" value="Segment"/>
</dbReference>
<organism evidence="1 2">
    <name type="scientific">Gordonia phage Yvonnetastic</name>
    <dbReference type="NCBI Taxonomy" id="1821566"/>
    <lineage>
        <taxon>Viruses</taxon>
        <taxon>Duplodnaviria</taxon>
        <taxon>Heunggongvirae</taxon>
        <taxon>Uroviricota</taxon>
        <taxon>Caudoviricetes</taxon>
        <taxon>Yvonnevirus</taxon>
        <taxon>Yvonnevirus yvonnetastic</taxon>
        <taxon>Gordonia virus Yvonnetastic</taxon>
    </lineage>
</organism>
<gene>
    <name evidence="1" type="primary">52</name>
    <name evidence="1" type="ORF">SEA_YVONNETASTIC_52</name>
</gene>
<keyword evidence="2" id="KW-1185">Reference proteome</keyword>
<evidence type="ECO:0000313" key="2">
    <source>
        <dbReference type="Proteomes" id="UP000201371"/>
    </source>
</evidence>
<name>A0A142K913_9CAUD</name>
<dbReference type="KEGG" id="vg:29125014"/>
<sequence>MPTYGELFGEPTDVLHPEFRIYAIDESEAGVPIRHLSISLTPTQATMEIPRGAPGETGPQGPPGDPWIHMGDRTTAQIAALSLGTADKAKAYRNSDTNALHYWTGTAWIVYNNAFGMQGPQGPQGGLSDVTIEMLPEGEDPVASVTGAPGSQVLNLEIPEKPGPQGATGPASSIVLAEDFDDAVTPFNGAVLRYNDTTDKWYAGSPISLRQYSIPTSAFVDVNTSFTDSYKLIGTFPLDALDHATTLHVTGRFIVSQSNTSRIAIEVRLGAPGPADGTLIAKGIALSGTGEQIVNIMPHYSTPASPATATAPGGYIGVIPATHTGNTGTIYVSVIRLGGVGSWQVKSDYAQVSVLRHS</sequence>
<protein>
    <submittedName>
        <fullName evidence="1">Minor tail protein</fullName>
    </submittedName>
</protein>
<dbReference type="RefSeq" id="YP_009301106.1">
    <property type="nucleotide sequence ID" value="NC_031230.1"/>
</dbReference>
<accession>A0A142K913</accession>
<evidence type="ECO:0000313" key="1">
    <source>
        <dbReference type="EMBL" id="AMS02596.1"/>
    </source>
</evidence>
<proteinExistence type="predicted"/>
<dbReference type="GeneID" id="29125014"/>